<name>A0A1V4AUS5_9BACT</name>
<comment type="caution">
    <text evidence="8">The sequence shown here is derived from an EMBL/GenBank/DDBJ whole genome shotgun (WGS) entry which is preliminary data.</text>
</comment>
<sequence length="341" mass="38843">MKPFHKILIASAIAIFTFLVIMGPLTYKSLVPTLRQRFTNHLISVREIKKLQIQNFFHERYGDIHILSKNPIVVQSLPRFANAFKSGGFDDPAYKQVDTYYGPLLEHFLRAHGYNNIFLVDTEGDVVFGVKRDEYLGTNLYHGDYSSFSIGEVFKEGINNIKFSDLAWCEEIKDFIFLGAAPVYDITNKLLGVVIAEIPYSAIDIFFSQRDGLGETGEIYIVGDDYFMRTKSRFLTQNTILKLEINTKAVQDALRGNTDVKIVKDYRNVPVLSAYTPLDNLKDVNWVLLVKIDLKEAFHPILVLKTDLIIIGAIIGSITGIYAYFIIRRRAKKNSFNTFIG</sequence>
<gene>
    <name evidence="8" type="ORF">AYP45_06665</name>
</gene>
<feature type="domain" description="Cache" evidence="7">
    <location>
        <begin position="35"/>
        <end position="290"/>
    </location>
</feature>
<protein>
    <recommendedName>
        <fullName evidence="7">Cache domain-containing protein</fullName>
    </recommendedName>
</protein>
<comment type="subcellular location">
    <subcellularLocation>
        <location evidence="1">Cell membrane</location>
        <topology evidence="1">Multi-pass membrane protein</topology>
    </subcellularLocation>
</comment>
<keyword evidence="2" id="KW-1003">Cell membrane</keyword>
<proteinExistence type="predicted"/>
<evidence type="ECO:0000313" key="9">
    <source>
        <dbReference type="Proteomes" id="UP000189681"/>
    </source>
</evidence>
<dbReference type="STRING" id="1004156.AYP45_06665"/>
<feature type="transmembrane region" description="Helical" evidence="6">
    <location>
        <begin position="7"/>
        <end position="27"/>
    </location>
</feature>
<dbReference type="Gene3D" id="3.30.450.20">
    <property type="entry name" value="PAS domain"/>
    <property type="match status" value="1"/>
</dbReference>
<evidence type="ECO:0000313" key="8">
    <source>
        <dbReference type="EMBL" id="OOP56882.1"/>
    </source>
</evidence>
<keyword evidence="5 6" id="KW-0472">Membrane</keyword>
<evidence type="ECO:0000256" key="2">
    <source>
        <dbReference type="ARBA" id="ARBA00022475"/>
    </source>
</evidence>
<dbReference type="AlphaFoldDB" id="A0A1V4AUS5"/>
<accession>A0A1V4AUS5</accession>
<dbReference type="GO" id="GO:0005886">
    <property type="term" value="C:plasma membrane"/>
    <property type="evidence" value="ECO:0007669"/>
    <property type="project" value="UniProtKB-SubCell"/>
</dbReference>
<evidence type="ECO:0000259" key="7">
    <source>
        <dbReference type="Pfam" id="PF02743"/>
    </source>
</evidence>
<evidence type="ECO:0000256" key="6">
    <source>
        <dbReference type="SAM" id="Phobius"/>
    </source>
</evidence>
<dbReference type="Proteomes" id="UP000189681">
    <property type="component" value="Unassembled WGS sequence"/>
</dbReference>
<evidence type="ECO:0000256" key="1">
    <source>
        <dbReference type="ARBA" id="ARBA00004651"/>
    </source>
</evidence>
<feature type="transmembrane region" description="Helical" evidence="6">
    <location>
        <begin position="308"/>
        <end position="327"/>
    </location>
</feature>
<reference evidence="8 9" key="1">
    <citation type="journal article" date="2017" name="Water Res.">
        <title>Discovery and metagenomic analysis of an anammox bacterial enrichment related to Candidatus "Brocadia caroliniensis" in a full-scale glycerol-fed nitritation-denitritation separate centrate treatment process.</title>
        <authorList>
            <person name="Park H."/>
            <person name="Brotto A.C."/>
            <person name="van Loosdrecht M.C."/>
            <person name="Chandran K."/>
        </authorList>
    </citation>
    <scope>NUCLEOTIDE SEQUENCE [LARGE SCALE GENOMIC DNA]</scope>
    <source>
        <strain evidence="8">26THWARD</strain>
    </source>
</reference>
<dbReference type="EMBL" id="AYTS01000059">
    <property type="protein sequence ID" value="OOP56882.1"/>
    <property type="molecule type" value="Genomic_DNA"/>
</dbReference>
<dbReference type="InterPro" id="IPR033479">
    <property type="entry name" value="dCache_1"/>
</dbReference>
<dbReference type="Pfam" id="PF02743">
    <property type="entry name" value="dCache_1"/>
    <property type="match status" value="1"/>
</dbReference>
<keyword evidence="4 6" id="KW-1133">Transmembrane helix</keyword>
<evidence type="ECO:0000256" key="5">
    <source>
        <dbReference type="ARBA" id="ARBA00023136"/>
    </source>
</evidence>
<evidence type="ECO:0000256" key="4">
    <source>
        <dbReference type="ARBA" id="ARBA00022989"/>
    </source>
</evidence>
<organism evidence="8 9">
    <name type="scientific">Candidatus Brocadia carolinensis</name>
    <dbReference type="NCBI Taxonomy" id="1004156"/>
    <lineage>
        <taxon>Bacteria</taxon>
        <taxon>Pseudomonadati</taxon>
        <taxon>Planctomycetota</taxon>
        <taxon>Candidatus Brocadiia</taxon>
        <taxon>Candidatus Brocadiales</taxon>
        <taxon>Candidatus Brocadiaceae</taxon>
        <taxon>Candidatus Brocadia</taxon>
    </lineage>
</organism>
<evidence type="ECO:0000256" key="3">
    <source>
        <dbReference type="ARBA" id="ARBA00022692"/>
    </source>
</evidence>
<keyword evidence="3 6" id="KW-0812">Transmembrane</keyword>